<evidence type="ECO:0000313" key="3">
    <source>
        <dbReference type="Proteomes" id="UP000431269"/>
    </source>
</evidence>
<evidence type="ECO:0008006" key="4">
    <source>
        <dbReference type="Google" id="ProtNLM"/>
    </source>
</evidence>
<dbReference type="Proteomes" id="UP000431269">
    <property type="component" value="Chromosome"/>
</dbReference>
<feature type="signal peptide" evidence="1">
    <location>
        <begin position="1"/>
        <end position="20"/>
    </location>
</feature>
<name>A0A6I6MP74_9CAUL</name>
<keyword evidence="1" id="KW-0732">Signal</keyword>
<protein>
    <recommendedName>
        <fullName evidence="4">SmpA / OmlA family protein</fullName>
    </recommendedName>
</protein>
<proteinExistence type="predicted"/>
<dbReference type="EMBL" id="CP047045">
    <property type="protein sequence ID" value="QGZ95178.1"/>
    <property type="molecule type" value="Genomic_DNA"/>
</dbReference>
<keyword evidence="3" id="KW-1185">Reference proteome</keyword>
<gene>
    <name evidence="2" type="ORF">DSM104635_02022</name>
</gene>
<evidence type="ECO:0000256" key="1">
    <source>
        <dbReference type="SAM" id="SignalP"/>
    </source>
</evidence>
<accession>A0A6I6MP74</accession>
<organism evidence="2 3">
    <name type="scientific">Terricaulis silvestris</name>
    <dbReference type="NCBI Taxonomy" id="2686094"/>
    <lineage>
        <taxon>Bacteria</taxon>
        <taxon>Pseudomonadati</taxon>
        <taxon>Pseudomonadota</taxon>
        <taxon>Alphaproteobacteria</taxon>
        <taxon>Caulobacterales</taxon>
        <taxon>Caulobacteraceae</taxon>
        <taxon>Terricaulis</taxon>
    </lineage>
</organism>
<dbReference type="AlphaFoldDB" id="A0A6I6MP74"/>
<sequence>MTGVGSMRAFALALSILALAACQQDPQSQGARDSTVPALTVEGYGDMRIGMTLAEARQVSGRPMNNEALEPEISGACVEQQYTATDGDQLWLMFEGDRLTRVTASSEAPRTRTAQNVGVGSTDAEVRAAYQNVIEEGAHYNPPPAHNLLIWTVPDQSGLLFEVSETGVVTAVHAGGPSIRYMEGCA</sequence>
<dbReference type="KEGG" id="tsv:DSM104635_02022"/>
<reference evidence="3" key="1">
    <citation type="submission" date="2019-12" db="EMBL/GenBank/DDBJ databases">
        <title>Complete genome of Terracaulis silvestris 0127_4.</title>
        <authorList>
            <person name="Vieira S."/>
            <person name="Riedel T."/>
            <person name="Sproer C."/>
            <person name="Pascual J."/>
            <person name="Boedeker C."/>
            <person name="Overmann J."/>
        </authorList>
    </citation>
    <scope>NUCLEOTIDE SEQUENCE [LARGE SCALE GENOMIC DNA]</scope>
    <source>
        <strain evidence="3">0127_4</strain>
    </source>
</reference>
<dbReference type="RefSeq" id="WP_158766060.1">
    <property type="nucleotide sequence ID" value="NZ_CP047045.1"/>
</dbReference>
<evidence type="ECO:0000313" key="2">
    <source>
        <dbReference type="EMBL" id="QGZ95178.1"/>
    </source>
</evidence>
<feature type="chain" id="PRO_5026327911" description="SmpA / OmlA family protein" evidence="1">
    <location>
        <begin position="21"/>
        <end position="186"/>
    </location>
</feature>